<dbReference type="Proteomes" id="UP000271683">
    <property type="component" value="Unassembled WGS sequence"/>
</dbReference>
<dbReference type="RefSeq" id="WP_148088160.1">
    <property type="nucleotide sequence ID" value="NZ_RJKL01000001.1"/>
</dbReference>
<accession>A0A3N1GRX4</accession>
<organism evidence="1 2">
    <name type="scientific">Couchioplanes caeruleus</name>
    <dbReference type="NCBI Taxonomy" id="56438"/>
    <lineage>
        <taxon>Bacteria</taxon>
        <taxon>Bacillati</taxon>
        <taxon>Actinomycetota</taxon>
        <taxon>Actinomycetes</taxon>
        <taxon>Micromonosporales</taxon>
        <taxon>Micromonosporaceae</taxon>
        <taxon>Couchioplanes</taxon>
    </lineage>
</organism>
<reference evidence="1 2" key="1">
    <citation type="submission" date="2018-11" db="EMBL/GenBank/DDBJ databases">
        <title>Sequencing the genomes of 1000 actinobacteria strains.</title>
        <authorList>
            <person name="Klenk H.-P."/>
        </authorList>
    </citation>
    <scope>NUCLEOTIDE SEQUENCE [LARGE SCALE GENOMIC DNA]</scope>
    <source>
        <strain evidence="1 2">DSM 43634</strain>
    </source>
</reference>
<evidence type="ECO:0000313" key="2">
    <source>
        <dbReference type="Proteomes" id="UP000271683"/>
    </source>
</evidence>
<dbReference type="OrthoDB" id="3292299at2"/>
<comment type="caution">
    <text evidence="1">The sequence shown here is derived from an EMBL/GenBank/DDBJ whole genome shotgun (WGS) entry which is preliminary data.</text>
</comment>
<dbReference type="AlphaFoldDB" id="A0A3N1GRX4"/>
<proteinExistence type="predicted"/>
<dbReference type="EMBL" id="RJKL01000001">
    <property type="protein sequence ID" value="ROP32912.1"/>
    <property type="molecule type" value="Genomic_DNA"/>
</dbReference>
<gene>
    <name evidence="1" type="ORF">EDD30_5867</name>
</gene>
<protein>
    <recommendedName>
        <fullName evidence="3">MalT-like TPR region domain-containing protein</fullName>
    </recommendedName>
</protein>
<name>A0A3N1GRX4_9ACTN</name>
<evidence type="ECO:0000313" key="1">
    <source>
        <dbReference type="EMBL" id="ROP32912.1"/>
    </source>
</evidence>
<sequence>MTVRDARPRLADPGRDIAVRNARPVPVRAPDGAADLPRYLGALRRLSDADDLAVAYAGCTLAVEVAGREGAAAGLVMAYSERSSSARRLGDLAGARADAEAAAELLQVSGAEPDGATAALLTARRIAVRLDLGELESADALLAATPFGGDLPDEGEYLLLRYTRGRLHAASARPGEGLADLYRCGERVAARRSDHPGVLPWRSAAATVLAGLGAAEAAERLVAEEVALSRRHGLASALGRALRIQGRVRPGLAGKESAEEAVRVLQGTPRRFELASALVDLGGLLNLARRRPQARRVLREGLELAEECGSPELVDRARGYYAGRSPAS</sequence>
<evidence type="ECO:0008006" key="3">
    <source>
        <dbReference type="Google" id="ProtNLM"/>
    </source>
</evidence>